<evidence type="ECO:0000259" key="11">
    <source>
        <dbReference type="Pfam" id="PF18317"/>
    </source>
</evidence>
<feature type="domain" description="Quinate/shikimate 5-dehydrogenase/glutamyl-tRNA reductase" evidence="9">
    <location>
        <begin position="129"/>
        <end position="202"/>
    </location>
</feature>
<comment type="catalytic activity">
    <reaction evidence="7 8">
        <text>shikimate + NADP(+) = 3-dehydroshikimate + NADPH + H(+)</text>
        <dbReference type="Rhea" id="RHEA:17737"/>
        <dbReference type="ChEBI" id="CHEBI:15378"/>
        <dbReference type="ChEBI" id="CHEBI:16630"/>
        <dbReference type="ChEBI" id="CHEBI:36208"/>
        <dbReference type="ChEBI" id="CHEBI:57783"/>
        <dbReference type="ChEBI" id="CHEBI:58349"/>
        <dbReference type="EC" id="1.1.1.25"/>
    </reaction>
</comment>
<dbReference type="SUPFAM" id="SSF53223">
    <property type="entry name" value="Aminoacid dehydrogenase-like, N-terminal domain"/>
    <property type="match status" value="1"/>
</dbReference>
<reference evidence="12 13" key="1">
    <citation type="submission" date="2018-11" db="EMBL/GenBank/DDBJ databases">
        <title>Genomic Encyclopedia of Type Strains, Phase IV (KMG-IV): sequencing the most valuable type-strain genomes for metagenomic binning, comparative biology and taxonomic classification.</title>
        <authorList>
            <person name="Goeker M."/>
        </authorList>
    </citation>
    <scope>NUCLEOTIDE SEQUENCE [LARGE SCALE GENOMIC DNA]</scope>
    <source>
        <strain evidence="12 13">DSM 21945</strain>
    </source>
</reference>
<keyword evidence="5 8" id="KW-0560">Oxidoreductase</keyword>
<comment type="caution">
    <text evidence="12">The sequence shown here is derived from an EMBL/GenBank/DDBJ whole genome shotgun (WGS) entry which is preliminary data.</text>
</comment>
<feature type="binding site" evidence="8">
    <location>
        <position position="116"/>
    </location>
    <ligand>
        <name>shikimate</name>
        <dbReference type="ChEBI" id="CHEBI:36208"/>
    </ligand>
</feature>
<dbReference type="GO" id="GO:0009423">
    <property type="term" value="P:chorismate biosynthetic process"/>
    <property type="evidence" value="ECO:0007669"/>
    <property type="project" value="UniProtKB-UniRule"/>
</dbReference>
<dbReference type="SUPFAM" id="SSF51735">
    <property type="entry name" value="NAD(P)-binding Rossmann-fold domains"/>
    <property type="match status" value="1"/>
</dbReference>
<dbReference type="Proteomes" id="UP000268033">
    <property type="component" value="Unassembled WGS sequence"/>
</dbReference>
<keyword evidence="6 8" id="KW-0057">Aromatic amino acid biosynthesis</keyword>
<feature type="binding site" evidence="8">
    <location>
        <position position="255"/>
    </location>
    <ligand>
        <name>shikimate</name>
        <dbReference type="ChEBI" id="CHEBI:36208"/>
    </ligand>
</feature>
<comment type="similarity">
    <text evidence="8">Belongs to the shikimate dehydrogenase family.</text>
</comment>
<evidence type="ECO:0000256" key="8">
    <source>
        <dbReference type="HAMAP-Rule" id="MF_00222"/>
    </source>
</evidence>
<evidence type="ECO:0000256" key="4">
    <source>
        <dbReference type="ARBA" id="ARBA00022857"/>
    </source>
</evidence>
<feature type="binding site" evidence="8">
    <location>
        <position position="100"/>
    </location>
    <ligand>
        <name>shikimate</name>
        <dbReference type="ChEBI" id="CHEBI:36208"/>
    </ligand>
</feature>
<keyword evidence="13" id="KW-1185">Reference proteome</keyword>
<feature type="binding site" evidence="8">
    <location>
        <position position="75"/>
    </location>
    <ligand>
        <name>shikimate</name>
        <dbReference type="ChEBI" id="CHEBI:36208"/>
    </ligand>
</feature>
<dbReference type="NCBIfam" id="TIGR00507">
    <property type="entry name" value="aroE"/>
    <property type="match status" value="1"/>
</dbReference>
<feature type="domain" description="SDH C-terminal" evidence="11">
    <location>
        <begin position="248"/>
        <end position="269"/>
    </location>
</feature>
<dbReference type="CDD" id="cd01065">
    <property type="entry name" value="NAD_bind_Shikimate_DH"/>
    <property type="match status" value="1"/>
</dbReference>
<comment type="pathway">
    <text evidence="1 8">Metabolic intermediate biosynthesis; chorismate biosynthesis; chorismate from D-erythrose 4-phosphate and phosphoenolpyruvate: step 4/7.</text>
</comment>
<dbReference type="FunFam" id="3.40.50.10860:FF:000006">
    <property type="entry name" value="Shikimate dehydrogenase (NADP(+))"/>
    <property type="match status" value="1"/>
</dbReference>
<dbReference type="STRING" id="584787.GCA_001247655_02196"/>
<dbReference type="Pfam" id="PF01488">
    <property type="entry name" value="Shikimate_DH"/>
    <property type="match status" value="1"/>
</dbReference>
<dbReference type="Gene3D" id="3.40.50.10860">
    <property type="entry name" value="Leucine Dehydrogenase, chain A, domain 1"/>
    <property type="match status" value="1"/>
</dbReference>
<dbReference type="NCBIfam" id="NF001310">
    <property type="entry name" value="PRK00258.1-2"/>
    <property type="match status" value="1"/>
</dbReference>
<comment type="caution">
    <text evidence="8">Lacks conserved residue(s) required for the propagation of feature annotation.</text>
</comment>
<evidence type="ECO:0000256" key="3">
    <source>
        <dbReference type="ARBA" id="ARBA00022605"/>
    </source>
</evidence>
<organism evidence="12 13">
    <name type="scientific">Gallaecimonas pentaromativorans</name>
    <dbReference type="NCBI Taxonomy" id="584787"/>
    <lineage>
        <taxon>Bacteria</taxon>
        <taxon>Pseudomonadati</taxon>
        <taxon>Pseudomonadota</taxon>
        <taxon>Gammaproteobacteria</taxon>
        <taxon>Enterobacterales</taxon>
        <taxon>Gallaecimonadaceae</taxon>
        <taxon>Gallaecimonas</taxon>
    </lineage>
</organism>
<dbReference type="Pfam" id="PF18317">
    <property type="entry name" value="SDH_C"/>
    <property type="match status" value="1"/>
</dbReference>
<comment type="function">
    <text evidence="8">Involved in the biosynthesis of the chorismate, which leads to the biosynthesis of aromatic amino acids. Catalyzes the reversible NADPH linked reduction of 3-dehydroshikimate (DHSA) to yield shikimate (SA).</text>
</comment>
<feature type="binding site" evidence="8">
    <location>
        <position position="224"/>
    </location>
    <ligand>
        <name>NADP(+)</name>
        <dbReference type="ChEBI" id="CHEBI:58349"/>
    </ligand>
</feature>
<keyword evidence="3 8" id="KW-0028">Amino-acid biosynthesis</keyword>
<dbReference type="EMBL" id="RJUL01000012">
    <property type="protein sequence ID" value="ROQ19083.1"/>
    <property type="molecule type" value="Genomic_DNA"/>
</dbReference>
<evidence type="ECO:0000256" key="7">
    <source>
        <dbReference type="ARBA" id="ARBA00049442"/>
    </source>
</evidence>
<dbReference type="GO" id="GO:0009073">
    <property type="term" value="P:aromatic amino acid family biosynthetic process"/>
    <property type="evidence" value="ECO:0007669"/>
    <property type="project" value="UniProtKB-KW"/>
</dbReference>
<evidence type="ECO:0000256" key="6">
    <source>
        <dbReference type="ARBA" id="ARBA00023141"/>
    </source>
</evidence>
<evidence type="ECO:0000313" key="12">
    <source>
        <dbReference type="EMBL" id="ROQ19083.1"/>
    </source>
</evidence>
<dbReference type="InterPro" id="IPR011342">
    <property type="entry name" value="Shikimate_DH"/>
</dbReference>
<feature type="binding site" evidence="8">
    <location>
        <begin position="140"/>
        <end position="144"/>
    </location>
    <ligand>
        <name>NADP(+)</name>
        <dbReference type="ChEBI" id="CHEBI:58349"/>
    </ligand>
</feature>
<accession>A0A3N1NSG3</accession>
<feature type="binding site" evidence="8">
    <location>
        <position position="248"/>
    </location>
    <ligand>
        <name>NADP(+)</name>
        <dbReference type="ChEBI" id="CHEBI:58349"/>
    </ligand>
</feature>
<dbReference type="InterPro" id="IPR041121">
    <property type="entry name" value="SDH_C"/>
</dbReference>
<dbReference type="GO" id="GO:0019632">
    <property type="term" value="P:shikimate metabolic process"/>
    <property type="evidence" value="ECO:0007669"/>
    <property type="project" value="InterPro"/>
</dbReference>
<evidence type="ECO:0000256" key="1">
    <source>
        <dbReference type="ARBA" id="ARBA00004871"/>
    </source>
</evidence>
<feature type="binding site" evidence="8">
    <location>
        <begin position="164"/>
        <end position="169"/>
    </location>
    <ligand>
        <name>NADP(+)</name>
        <dbReference type="ChEBI" id="CHEBI:58349"/>
    </ligand>
</feature>
<dbReference type="UniPathway" id="UPA00053">
    <property type="reaction ID" value="UER00087"/>
</dbReference>
<feature type="active site" description="Proton acceptor" evidence="8">
    <location>
        <position position="79"/>
    </location>
</feature>
<dbReference type="InterPro" id="IPR013708">
    <property type="entry name" value="Shikimate_DH-bd_N"/>
</dbReference>
<dbReference type="InterPro" id="IPR046346">
    <property type="entry name" value="Aminoacid_DH-like_N_sf"/>
</dbReference>
<name>A0A3N1NSG3_9GAMM</name>
<proteinExistence type="inferred from homology"/>
<dbReference type="InterPro" id="IPR036291">
    <property type="entry name" value="NAD(P)-bd_dom_sf"/>
</dbReference>
<dbReference type="Gene3D" id="3.40.50.720">
    <property type="entry name" value="NAD(P)-binding Rossmann-like Domain"/>
    <property type="match status" value="1"/>
</dbReference>
<dbReference type="AlphaFoldDB" id="A0A3N1NSG3"/>
<dbReference type="GO" id="GO:0005829">
    <property type="term" value="C:cytosol"/>
    <property type="evidence" value="ECO:0007669"/>
    <property type="project" value="TreeGrafter"/>
</dbReference>
<evidence type="ECO:0000313" key="13">
    <source>
        <dbReference type="Proteomes" id="UP000268033"/>
    </source>
</evidence>
<sequence length="281" mass="29585">MLIFDFNHFNISASMDHYTVIGNPVEHSRSPAMHARFAELAGDHISYDRTLAPLGGFAETLNTLVAGGLKGANVTVPFKEEAFTWASRLTPRAKLAGAVNTLALQADGSWLGDNTDGVGLVADLKRLGAELGGSRILVLGAGGATRGILGPLLDEAPQSLTLANRTLGKAQALAEIFAIEVAAMDGLAGRHFDIILNATAASLTEELPPVSPGIFAGASLAYDLVYKPGGTAFERWALDNGCKNSSDGLGMLVAQGAESFRLWRGIEPDWQQVLVQMKEGA</sequence>
<dbReference type="RefSeq" id="WP_336391564.1">
    <property type="nucleotide sequence ID" value="NZ_RJUL01000012.1"/>
</dbReference>
<keyword evidence="4 8" id="KW-0521">NADP</keyword>
<dbReference type="GO" id="GO:0004764">
    <property type="term" value="F:shikimate 3-dehydrogenase (NADP+) activity"/>
    <property type="evidence" value="ECO:0007669"/>
    <property type="project" value="UniProtKB-UniRule"/>
</dbReference>
<dbReference type="EC" id="1.1.1.25" evidence="2 8"/>
<dbReference type="PANTHER" id="PTHR21089">
    <property type="entry name" value="SHIKIMATE DEHYDROGENASE"/>
    <property type="match status" value="1"/>
</dbReference>
<feature type="binding site" evidence="8">
    <location>
        <position position="226"/>
    </location>
    <ligand>
        <name>shikimate</name>
        <dbReference type="ChEBI" id="CHEBI:36208"/>
    </ligand>
</feature>
<dbReference type="GO" id="GO:0050661">
    <property type="term" value="F:NADP binding"/>
    <property type="evidence" value="ECO:0007669"/>
    <property type="project" value="InterPro"/>
</dbReference>
<feature type="binding site" evidence="8">
    <location>
        <begin position="28"/>
        <end position="30"/>
    </location>
    <ligand>
        <name>shikimate</name>
        <dbReference type="ChEBI" id="CHEBI:36208"/>
    </ligand>
</feature>
<dbReference type="InterPro" id="IPR022893">
    <property type="entry name" value="Shikimate_DH_fam"/>
</dbReference>
<gene>
    <name evidence="8" type="primary">aroE</name>
    <name evidence="12" type="ORF">EDC28_1123</name>
</gene>
<evidence type="ECO:0000256" key="2">
    <source>
        <dbReference type="ARBA" id="ARBA00012962"/>
    </source>
</evidence>
<dbReference type="InterPro" id="IPR006151">
    <property type="entry name" value="Shikm_DH/Glu-tRNA_Rdtase"/>
</dbReference>
<feature type="domain" description="Shikimate dehydrogenase substrate binding N-terminal" evidence="10">
    <location>
        <begin position="20"/>
        <end position="102"/>
    </location>
</feature>
<comment type="subunit">
    <text evidence="8">Homodimer.</text>
</comment>
<evidence type="ECO:0000259" key="10">
    <source>
        <dbReference type="Pfam" id="PF08501"/>
    </source>
</evidence>
<dbReference type="PANTHER" id="PTHR21089:SF1">
    <property type="entry name" value="BIFUNCTIONAL 3-DEHYDROQUINATE DEHYDRATASE_SHIKIMATE DEHYDROGENASE, CHLOROPLASTIC"/>
    <property type="match status" value="1"/>
</dbReference>
<evidence type="ECO:0000256" key="5">
    <source>
        <dbReference type="ARBA" id="ARBA00023002"/>
    </source>
</evidence>
<dbReference type="HAMAP" id="MF_00222">
    <property type="entry name" value="Shikimate_DH_AroE"/>
    <property type="match status" value="1"/>
</dbReference>
<dbReference type="GO" id="GO:0008652">
    <property type="term" value="P:amino acid biosynthetic process"/>
    <property type="evidence" value="ECO:0007669"/>
    <property type="project" value="UniProtKB-KW"/>
</dbReference>
<evidence type="ECO:0000259" key="9">
    <source>
        <dbReference type="Pfam" id="PF01488"/>
    </source>
</evidence>
<protein>
    <recommendedName>
        <fullName evidence="2 8">Shikimate dehydrogenase (NADP(+))</fullName>
        <shortName evidence="8">SDH</shortName>
        <ecNumber evidence="2 8">1.1.1.25</ecNumber>
    </recommendedName>
</protein>
<dbReference type="Pfam" id="PF08501">
    <property type="entry name" value="Shikimate_dh_N"/>
    <property type="match status" value="1"/>
</dbReference>